<keyword evidence="3" id="KW-1185">Reference proteome</keyword>
<dbReference type="Pfam" id="PF00583">
    <property type="entry name" value="Acetyltransf_1"/>
    <property type="match status" value="1"/>
</dbReference>
<feature type="domain" description="N-acetyltransferase" evidence="1">
    <location>
        <begin position="1"/>
        <end position="187"/>
    </location>
</feature>
<dbReference type="Proteomes" id="UP001596548">
    <property type="component" value="Unassembled WGS sequence"/>
</dbReference>
<dbReference type="RefSeq" id="WP_378972537.1">
    <property type="nucleotide sequence ID" value="NZ_JBHTBJ010000020.1"/>
</dbReference>
<dbReference type="EMBL" id="JBHTBJ010000020">
    <property type="protein sequence ID" value="MFC7277223.1"/>
    <property type="molecule type" value="Genomic_DNA"/>
</dbReference>
<keyword evidence="2" id="KW-0808">Transferase</keyword>
<evidence type="ECO:0000259" key="1">
    <source>
        <dbReference type="PROSITE" id="PS51186"/>
    </source>
</evidence>
<sequence>MEFRQVGAEVLPDLGALFDSNATMRACYCMWFLLSSKEMDQGWGGLNRTRFEEAVSSSGEPFGVLAYDAGRPVGWCAIGPRSRYARVLRSPLMKSRDAAEDGEVWMVPCFFVRVGERRRGTTKLLLEAAVDAARAQGATAVEGFPLAGPGPHKDDRYLGTEGLFAACGFTVIARPSPRRVVMRLPLG</sequence>
<keyword evidence="2" id="KW-0012">Acyltransferase</keyword>
<dbReference type="Gene3D" id="3.40.630.30">
    <property type="match status" value="1"/>
</dbReference>
<dbReference type="InterPro" id="IPR016181">
    <property type="entry name" value="Acyl_CoA_acyltransferase"/>
</dbReference>
<evidence type="ECO:0000313" key="3">
    <source>
        <dbReference type="Proteomes" id="UP001596548"/>
    </source>
</evidence>
<name>A0ABW2HVJ3_9ACTN</name>
<reference evidence="3" key="1">
    <citation type="journal article" date="2019" name="Int. J. Syst. Evol. Microbiol.">
        <title>The Global Catalogue of Microorganisms (GCM) 10K type strain sequencing project: providing services to taxonomists for standard genome sequencing and annotation.</title>
        <authorList>
            <consortium name="The Broad Institute Genomics Platform"/>
            <consortium name="The Broad Institute Genome Sequencing Center for Infectious Disease"/>
            <person name="Wu L."/>
            <person name="Ma J."/>
        </authorList>
    </citation>
    <scope>NUCLEOTIDE SEQUENCE [LARGE SCALE GENOMIC DNA]</scope>
    <source>
        <strain evidence="3">XZYJT-10</strain>
    </source>
</reference>
<gene>
    <name evidence="2" type="ORF">ACFQS1_24790</name>
</gene>
<comment type="caution">
    <text evidence="2">The sequence shown here is derived from an EMBL/GenBank/DDBJ whole genome shotgun (WGS) entry which is preliminary data.</text>
</comment>
<dbReference type="InterPro" id="IPR000182">
    <property type="entry name" value="GNAT_dom"/>
</dbReference>
<dbReference type="GO" id="GO:0016746">
    <property type="term" value="F:acyltransferase activity"/>
    <property type="evidence" value="ECO:0007669"/>
    <property type="project" value="UniProtKB-KW"/>
</dbReference>
<dbReference type="EC" id="2.3.1.-" evidence="2"/>
<organism evidence="2 3">
    <name type="scientific">Paractinoplanes rhizophilus</name>
    <dbReference type="NCBI Taxonomy" id="1416877"/>
    <lineage>
        <taxon>Bacteria</taxon>
        <taxon>Bacillati</taxon>
        <taxon>Actinomycetota</taxon>
        <taxon>Actinomycetes</taxon>
        <taxon>Micromonosporales</taxon>
        <taxon>Micromonosporaceae</taxon>
        <taxon>Paractinoplanes</taxon>
    </lineage>
</organism>
<proteinExistence type="predicted"/>
<dbReference type="CDD" id="cd04301">
    <property type="entry name" value="NAT_SF"/>
    <property type="match status" value="1"/>
</dbReference>
<protein>
    <submittedName>
        <fullName evidence="2">GNAT family N-acetyltransferase</fullName>
        <ecNumber evidence="2">2.3.1.-</ecNumber>
    </submittedName>
</protein>
<dbReference type="SUPFAM" id="SSF55729">
    <property type="entry name" value="Acyl-CoA N-acyltransferases (Nat)"/>
    <property type="match status" value="1"/>
</dbReference>
<evidence type="ECO:0000313" key="2">
    <source>
        <dbReference type="EMBL" id="MFC7277223.1"/>
    </source>
</evidence>
<accession>A0ABW2HVJ3</accession>
<dbReference type="PROSITE" id="PS51186">
    <property type="entry name" value="GNAT"/>
    <property type="match status" value="1"/>
</dbReference>